<dbReference type="AlphaFoldDB" id="A0A2P6PFH8"/>
<accession>A0A2P6PFH8</accession>
<keyword evidence="2" id="KW-1185">Reference proteome</keyword>
<comment type="caution">
    <text evidence="1">The sequence shown here is derived from an EMBL/GenBank/DDBJ whole genome shotgun (WGS) entry which is preliminary data.</text>
</comment>
<proteinExistence type="predicted"/>
<sequence>MVIDVDEVESIMAILIYKSLVRGYSAHKSKVVVLSKQDPFS</sequence>
<name>A0A2P6PFH8_ROSCH</name>
<evidence type="ECO:0000313" key="1">
    <source>
        <dbReference type="EMBL" id="PRQ20683.1"/>
    </source>
</evidence>
<dbReference type="Gramene" id="PRQ20683">
    <property type="protein sequence ID" value="PRQ20683"/>
    <property type="gene ID" value="RchiOBHm_Chr7g0230831"/>
</dbReference>
<dbReference type="Gene3D" id="1.10.10.10">
    <property type="entry name" value="Winged helix-like DNA-binding domain superfamily/Winged helix DNA-binding domain"/>
    <property type="match status" value="1"/>
</dbReference>
<reference evidence="1 2" key="1">
    <citation type="journal article" date="2018" name="Nat. Genet.">
        <title>The Rosa genome provides new insights in the design of modern roses.</title>
        <authorList>
            <person name="Bendahmane M."/>
        </authorList>
    </citation>
    <scope>NUCLEOTIDE SEQUENCE [LARGE SCALE GENOMIC DNA]</scope>
    <source>
        <strain evidence="2">cv. Old Blush</strain>
    </source>
</reference>
<evidence type="ECO:0000313" key="2">
    <source>
        <dbReference type="Proteomes" id="UP000238479"/>
    </source>
</evidence>
<protein>
    <submittedName>
        <fullName evidence="1">Uncharacterized protein</fullName>
    </submittedName>
</protein>
<dbReference type="InterPro" id="IPR036388">
    <property type="entry name" value="WH-like_DNA-bd_sf"/>
</dbReference>
<dbReference type="STRING" id="74649.A0A2P6PFH8"/>
<gene>
    <name evidence="1" type="ORF">RchiOBHm_Chr7g0230831</name>
</gene>
<dbReference type="Proteomes" id="UP000238479">
    <property type="component" value="Chromosome 7"/>
</dbReference>
<dbReference type="EMBL" id="PDCK01000045">
    <property type="protein sequence ID" value="PRQ20683.1"/>
    <property type="molecule type" value="Genomic_DNA"/>
</dbReference>
<organism evidence="1 2">
    <name type="scientific">Rosa chinensis</name>
    <name type="common">China rose</name>
    <dbReference type="NCBI Taxonomy" id="74649"/>
    <lineage>
        <taxon>Eukaryota</taxon>
        <taxon>Viridiplantae</taxon>
        <taxon>Streptophyta</taxon>
        <taxon>Embryophyta</taxon>
        <taxon>Tracheophyta</taxon>
        <taxon>Spermatophyta</taxon>
        <taxon>Magnoliopsida</taxon>
        <taxon>eudicotyledons</taxon>
        <taxon>Gunneridae</taxon>
        <taxon>Pentapetalae</taxon>
        <taxon>rosids</taxon>
        <taxon>fabids</taxon>
        <taxon>Rosales</taxon>
        <taxon>Rosaceae</taxon>
        <taxon>Rosoideae</taxon>
        <taxon>Rosoideae incertae sedis</taxon>
        <taxon>Rosa</taxon>
    </lineage>
</organism>